<dbReference type="Pfam" id="PF12756">
    <property type="entry name" value="zf-C2H2_2"/>
    <property type="match status" value="1"/>
</dbReference>
<gene>
    <name evidence="11" type="ORF">CXQ85_000133</name>
</gene>
<keyword evidence="2" id="KW-0963">Cytoplasm</keyword>
<keyword evidence="12" id="KW-1185">Reference proteome</keyword>
<dbReference type="Proteomes" id="UP000244309">
    <property type="component" value="Unassembled WGS sequence"/>
</dbReference>
<dbReference type="InterPro" id="IPR013087">
    <property type="entry name" value="Znf_C2H2_type"/>
</dbReference>
<sequence>MSTTSLPTGYTPATAGFTCNSCSVRFVSADLQRQHMKTEWHRYNLKRRVSGLQSISSDVFAEKVLASQSRSGEDEEEDEYGFHVNHRRRSGKGQRQITKKDLKQMARAERGRELDIPEVPLPRGVSPAGSLASTFSLGDSEHFLSEGDFDTGSEFNYSEPEGYYSGRDSDTEESYVSGSESETEDQLEEIPNHYCFYCGKNNVSVETNLRHMSNTHGLYIPERTYLKDLDGLLTFLNEVIYIDHECLTCGFEGKSLESIRQHAVSKGHCRMPYETKGERAVFDDFYDFSLASSSPTTATTSKRVTFSDGTDDHNAVEIEDLPNYTVDSRELTLPSGSRVLHRDVRQPRSSSTSLIARDTPESTKTVALVDRRFAPGITSHEVSKQEKAVRRMEQKSRNVHSRRWKTKKVNYQAHFRDELLQ</sequence>
<dbReference type="GO" id="GO:0008270">
    <property type="term" value="F:zinc ion binding"/>
    <property type="evidence" value="ECO:0007669"/>
    <property type="project" value="UniProtKB-KW"/>
</dbReference>
<evidence type="ECO:0000259" key="10">
    <source>
        <dbReference type="PROSITE" id="PS00028"/>
    </source>
</evidence>
<keyword evidence="6" id="KW-0863">Zinc-finger</keyword>
<dbReference type="STRING" id="45357.A0A2V1ATK4"/>
<evidence type="ECO:0000256" key="7">
    <source>
        <dbReference type="ARBA" id="ARBA00022833"/>
    </source>
</evidence>
<dbReference type="SMART" id="SM00355">
    <property type="entry name" value="ZnF_C2H2"/>
    <property type="match status" value="3"/>
</dbReference>
<keyword evidence="7" id="KW-0862">Zinc</keyword>
<dbReference type="PANTHER" id="PTHR13182">
    <property type="entry name" value="ZINC FINGER PROTEIN 622"/>
    <property type="match status" value="1"/>
</dbReference>
<dbReference type="SUPFAM" id="SSF57667">
    <property type="entry name" value="beta-beta-alpha zinc fingers"/>
    <property type="match status" value="1"/>
</dbReference>
<evidence type="ECO:0000256" key="3">
    <source>
        <dbReference type="ARBA" id="ARBA00022517"/>
    </source>
</evidence>
<dbReference type="GO" id="GO:0005737">
    <property type="term" value="C:cytoplasm"/>
    <property type="evidence" value="ECO:0007669"/>
    <property type="project" value="UniProtKB-SubCell"/>
</dbReference>
<dbReference type="SMART" id="SM00451">
    <property type="entry name" value="ZnF_U1"/>
    <property type="match status" value="1"/>
</dbReference>
<evidence type="ECO:0000256" key="1">
    <source>
        <dbReference type="ARBA" id="ARBA00004496"/>
    </source>
</evidence>
<evidence type="ECO:0000256" key="6">
    <source>
        <dbReference type="ARBA" id="ARBA00022771"/>
    </source>
</evidence>
<name>A0A2V1ATK4_9ASCO</name>
<reference evidence="11 12" key="1">
    <citation type="submission" date="2017-12" db="EMBL/GenBank/DDBJ databases">
        <title>Genome Sequence of a Multidrug-Resistant Candida haemulonii Isolate from a Patient with Chronic Leg Ulcers in Israel.</title>
        <authorList>
            <person name="Chow N.A."/>
            <person name="Gade L."/>
            <person name="Batra D."/>
            <person name="Rowe L.A."/>
            <person name="Ben-Ami R."/>
            <person name="Loparev V.N."/>
            <person name="Litvintseva A.P."/>
        </authorList>
    </citation>
    <scope>NUCLEOTIDE SEQUENCE [LARGE SCALE GENOMIC DNA]</scope>
    <source>
        <strain evidence="11 12">B11899</strain>
    </source>
</reference>
<dbReference type="VEuPathDB" id="FungiDB:CXQ85_000133"/>
<keyword evidence="4" id="KW-0479">Metal-binding</keyword>
<dbReference type="InterPro" id="IPR040025">
    <property type="entry name" value="Znf622/Rei1/Reh1"/>
</dbReference>
<keyword evidence="3" id="KW-0690">Ribosome biogenesis</keyword>
<evidence type="ECO:0000313" key="11">
    <source>
        <dbReference type="EMBL" id="PVH21168.1"/>
    </source>
</evidence>
<dbReference type="GO" id="GO:0030687">
    <property type="term" value="C:preribosome, large subunit precursor"/>
    <property type="evidence" value="ECO:0007669"/>
    <property type="project" value="TreeGrafter"/>
</dbReference>
<proteinExistence type="inferred from homology"/>
<evidence type="ECO:0000256" key="4">
    <source>
        <dbReference type="ARBA" id="ARBA00022723"/>
    </source>
</evidence>
<dbReference type="EMBL" id="PKFO01000005">
    <property type="protein sequence ID" value="PVH21168.1"/>
    <property type="molecule type" value="Genomic_DNA"/>
</dbReference>
<evidence type="ECO:0000256" key="5">
    <source>
        <dbReference type="ARBA" id="ARBA00022737"/>
    </source>
</evidence>
<dbReference type="InterPro" id="IPR041661">
    <property type="entry name" value="ZN622/Rei1/Reh1_Znf-C2H2"/>
</dbReference>
<evidence type="ECO:0000256" key="9">
    <source>
        <dbReference type="SAM" id="MobiDB-lite"/>
    </source>
</evidence>
<accession>A0A2V1ATK4</accession>
<protein>
    <recommendedName>
        <fullName evidence="10">C2H2-type domain-containing protein</fullName>
    </recommendedName>
</protein>
<dbReference type="GO" id="GO:0003676">
    <property type="term" value="F:nucleic acid binding"/>
    <property type="evidence" value="ECO:0007669"/>
    <property type="project" value="InterPro"/>
</dbReference>
<comment type="caution">
    <text evidence="11">The sequence shown here is derived from an EMBL/GenBank/DDBJ whole genome shotgun (WGS) entry which is preliminary data.</text>
</comment>
<feature type="domain" description="C2H2-type" evidence="10">
    <location>
        <begin position="19"/>
        <end position="41"/>
    </location>
</feature>
<evidence type="ECO:0000256" key="2">
    <source>
        <dbReference type="ARBA" id="ARBA00022490"/>
    </source>
</evidence>
<comment type="subcellular location">
    <subcellularLocation>
        <location evidence="1">Cytoplasm</location>
    </subcellularLocation>
</comment>
<dbReference type="PROSITE" id="PS00028">
    <property type="entry name" value="ZINC_FINGER_C2H2_1"/>
    <property type="match status" value="1"/>
</dbReference>
<comment type="similarity">
    <text evidence="8">Belongs to the REI1 family.</text>
</comment>
<dbReference type="AlphaFoldDB" id="A0A2V1ATK4"/>
<organism evidence="11 12">
    <name type="scientific">Candidozyma haemuli</name>
    <dbReference type="NCBI Taxonomy" id="45357"/>
    <lineage>
        <taxon>Eukaryota</taxon>
        <taxon>Fungi</taxon>
        <taxon>Dikarya</taxon>
        <taxon>Ascomycota</taxon>
        <taxon>Saccharomycotina</taxon>
        <taxon>Pichiomycetes</taxon>
        <taxon>Metschnikowiaceae</taxon>
        <taxon>Candidozyma</taxon>
    </lineage>
</organism>
<dbReference type="InterPro" id="IPR003604">
    <property type="entry name" value="Matrin/U1-like-C_Znf_C2H2"/>
</dbReference>
<dbReference type="GeneID" id="37005466"/>
<feature type="region of interest" description="Disordered" evidence="9">
    <location>
        <begin position="160"/>
        <end position="183"/>
    </location>
</feature>
<dbReference type="RefSeq" id="XP_025342108.1">
    <property type="nucleotide sequence ID" value="XM_025483893.1"/>
</dbReference>
<evidence type="ECO:0000313" key="12">
    <source>
        <dbReference type="Proteomes" id="UP000244309"/>
    </source>
</evidence>
<dbReference type="GO" id="GO:0042273">
    <property type="term" value="P:ribosomal large subunit biogenesis"/>
    <property type="evidence" value="ECO:0007669"/>
    <property type="project" value="TreeGrafter"/>
</dbReference>
<dbReference type="PANTHER" id="PTHR13182:SF8">
    <property type="entry name" value="CYTOPLASMIC 60S SUBUNIT BIOGENESIS FACTOR ZNF622"/>
    <property type="match status" value="1"/>
</dbReference>
<dbReference type="InterPro" id="IPR036236">
    <property type="entry name" value="Znf_C2H2_sf"/>
</dbReference>
<keyword evidence="5" id="KW-0677">Repeat</keyword>
<dbReference type="OrthoDB" id="19329at2759"/>
<evidence type="ECO:0000256" key="8">
    <source>
        <dbReference type="ARBA" id="ARBA00034126"/>
    </source>
</evidence>